<evidence type="ECO:0000259" key="1">
    <source>
        <dbReference type="PROSITE" id="PS50943"/>
    </source>
</evidence>
<feature type="domain" description="HTH cro/C1-type" evidence="1">
    <location>
        <begin position="15"/>
        <end position="69"/>
    </location>
</feature>
<dbReference type="InterPro" id="IPR010982">
    <property type="entry name" value="Lambda_DNA-bd_dom_sf"/>
</dbReference>
<evidence type="ECO:0000313" key="3">
    <source>
        <dbReference type="Proteomes" id="UP000283650"/>
    </source>
</evidence>
<dbReference type="SUPFAM" id="SSF55785">
    <property type="entry name" value="PYP-like sensor domain (PAS domain)"/>
    <property type="match status" value="1"/>
</dbReference>
<dbReference type="SUPFAM" id="SSF47413">
    <property type="entry name" value="lambda repressor-like DNA-binding domains"/>
    <property type="match status" value="1"/>
</dbReference>
<dbReference type="RefSeq" id="WP_123376860.1">
    <property type="nucleotide sequence ID" value="NZ_MOBY01000032.1"/>
</dbReference>
<dbReference type="AlphaFoldDB" id="A0A423MV40"/>
<dbReference type="SMART" id="SM00530">
    <property type="entry name" value="HTH_XRE"/>
    <property type="match status" value="1"/>
</dbReference>
<name>A0A423MV40_PSEFL</name>
<reference evidence="2 3" key="1">
    <citation type="submission" date="2016-10" db="EMBL/GenBank/DDBJ databases">
        <title>Comparative genome analysis of multiple Pseudomonas spp. focuses on biocontrol and plant growth promoting traits.</title>
        <authorList>
            <person name="Tao X.-Y."/>
            <person name="Taylor C.G."/>
        </authorList>
    </citation>
    <scope>NUCLEOTIDE SEQUENCE [LARGE SCALE GENOMIC DNA]</scope>
    <source>
        <strain evidence="2 3">2F9</strain>
    </source>
</reference>
<dbReference type="Gene3D" id="1.10.260.40">
    <property type="entry name" value="lambda repressor-like DNA-binding domains"/>
    <property type="match status" value="1"/>
</dbReference>
<sequence>MSVSLLKSALPGIALRRWRLLHRVKQSHAAQMFNVTQSTISRWESGVLALDPAAHLQLEQLLAARLDTAADQALARLVRESTRPVHLVCDLTHRLLACSPARAAQFASPLSQLLGQSLWRFVTPEIASNELALDALGWRELQAPPALEFVTGNNDSDLVPIRQSLCRWTRIPLSDGTAARLVETL</sequence>
<accession>A0A423MV40</accession>
<dbReference type="CDD" id="cd00093">
    <property type="entry name" value="HTH_XRE"/>
    <property type="match status" value="1"/>
</dbReference>
<dbReference type="Proteomes" id="UP000283650">
    <property type="component" value="Unassembled WGS sequence"/>
</dbReference>
<dbReference type="EMBL" id="MOBY01000032">
    <property type="protein sequence ID" value="RON89115.1"/>
    <property type="molecule type" value="Genomic_DNA"/>
</dbReference>
<protein>
    <submittedName>
        <fullName evidence="2">Transcriptional regulator</fullName>
    </submittedName>
</protein>
<dbReference type="PROSITE" id="PS50943">
    <property type="entry name" value="HTH_CROC1"/>
    <property type="match status" value="1"/>
</dbReference>
<dbReference type="GO" id="GO:0003677">
    <property type="term" value="F:DNA binding"/>
    <property type="evidence" value="ECO:0007669"/>
    <property type="project" value="InterPro"/>
</dbReference>
<gene>
    <name evidence="2" type="ORF">BK672_26925</name>
</gene>
<organism evidence="2 3">
    <name type="scientific">Pseudomonas fluorescens</name>
    <dbReference type="NCBI Taxonomy" id="294"/>
    <lineage>
        <taxon>Bacteria</taxon>
        <taxon>Pseudomonadati</taxon>
        <taxon>Pseudomonadota</taxon>
        <taxon>Gammaproteobacteria</taxon>
        <taxon>Pseudomonadales</taxon>
        <taxon>Pseudomonadaceae</taxon>
        <taxon>Pseudomonas</taxon>
    </lineage>
</organism>
<dbReference type="InterPro" id="IPR035965">
    <property type="entry name" value="PAS-like_dom_sf"/>
</dbReference>
<comment type="caution">
    <text evidence="2">The sequence shown here is derived from an EMBL/GenBank/DDBJ whole genome shotgun (WGS) entry which is preliminary data.</text>
</comment>
<evidence type="ECO:0000313" key="2">
    <source>
        <dbReference type="EMBL" id="RON89115.1"/>
    </source>
</evidence>
<dbReference type="InterPro" id="IPR001387">
    <property type="entry name" value="Cro/C1-type_HTH"/>
</dbReference>
<proteinExistence type="predicted"/>